<keyword evidence="5 9" id="KW-0812">Transmembrane</keyword>
<dbReference type="Pfam" id="PF00474">
    <property type="entry name" value="SSF"/>
    <property type="match status" value="1"/>
</dbReference>
<dbReference type="PROSITE" id="PS00456">
    <property type="entry name" value="NA_SOLUT_SYMP_1"/>
    <property type="match status" value="1"/>
</dbReference>
<keyword evidence="6 9" id="KW-1133">Transmembrane helix</keyword>
<dbReference type="CDD" id="cd11479">
    <property type="entry name" value="SLC5sbd_u3"/>
    <property type="match status" value="1"/>
</dbReference>
<dbReference type="GO" id="GO:0046942">
    <property type="term" value="P:carboxylic acid transport"/>
    <property type="evidence" value="ECO:0007669"/>
    <property type="project" value="UniProtKB-ARBA"/>
</dbReference>
<proteinExistence type="inferred from homology"/>
<dbReference type="OrthoDB" id="9789704at2"/>
<dbReference type="STRING" id="1714016.BA724_05880"/>
<feature type="transmembrane region" description="Helical" evidence="9">
    <location>
        <begin position="408"/>
        <end position="429"/>
    </location>
</feature>
<feature type="transmembrane region" description="Helical" evidence="9">
    <location>
        <begin position="45"/>
        <end position="67"/>
    </location>
</feature>
<evidence type="ECO:0000256" key="4">
    <source>
        <dbReference type="ARBA" id="ARBA00022475"/>
    </source>
</evidence>
<dbReference type="Gene3D" id="1.20.1730.10">
    <property type="entry name" value="Sodium/glucose cotransporter"/>
    <property type="match status" value="1"/>
</dbReference>
<comment type="similarity">
    <text evidence="2 8">Belongs to the sodium:solute symporter (SSF) (TC 2.A.21) family.</text>
</comment>
<evidence type="ECO:0000256" key="8">
    <source>
        <dbReference type="RuleBase" id="RU362091"/>
    </source>
</evidence>
<sequence length="474" mass="50667">MHFVDVVVMTAYFIALIVVGIIGARRAKTSEDYIVAGRSLGFTMYLACLAAVILGGASTIGTARLGYEFGLSGFWLVAMLGLGILAIGLFLTKKISNLKVLTISEMLHDRFGAQTGLVSAVVAAIYAMMVSVTQVIGMGTILNVLLGWDLTLSMITGGGIVLFYTMLGGMWSVTMTDIVQFVVMTVGIFFIMLPMSLSKAGGWSSLEAGLPEAHFDFTSIGAGTIFQYFLLFCLGMVVAQDIWQRVFTAKTDKVARVGTIGAGLYSFAYALAVSVIGMCALIVVPNLGDTQTAFASMAIETLPAGILGFVLASVVSALMSTASGTLLASSTLIVNDIIKRQFMKEMNDKMFLFVSRVTTFMIGFITIIFALWIQDVLVALDVAYAVLSGAVFFPVIAGFFWKRATTRAAFYSITLSTIVILSGLAVKGITSTDPILYGLLTSAVVLVAVTYMTSEQKQNTSVIETDENRTGKII</sequence>
<accession>A0A1E7DNZ2</accession>
<evidence type="ECO:0000313" key="11">
    <source>
        <dbReference type="Proteomes" id="UP000095658"/>
    </source>
</evidence>
<gene>
    <name evidence="10" type="ORF">BA724_05880</name>
</gene>
<comment type="subcellular location">
    <subcellularLocation>
        <location evidence="1">Membrane</location>
        <topology evidence="1">Multi-pass membrane protein</topology>
    </subcellularLocation>
</comment>
<dbReference type="InterPro" id="IPR038377">
    <property type="entry name" value="Na/Glc_symporter_sf"/>
</dbReference>
<evidence type="ECO:0000256" key="5">
    <source>
        <dbReference type="ARBA" id="ARBA00022692"/>
    </source>
</evidence>
<feature type="transmembrane region" description="Helical" evidence="9">
    <location>
        <begin position="6"/>
        <end position="24"/>
    </location>
</feature>
<feature type="transmembrane region" description="Helical" evidence="9">
    <location>
        <begin position="111"/>
        <end position="129"/>
    </location>
</feature>
<evidence type="ECO:0000313" key="10">
    <source>
        <dbReference type="EMBL" id="OES44802.1"/>
    </source>
</evidence>
<keyword evidence="11" id="KW-1185">Reference proteome</keyword>
<protein>
    <submittedName>
        <fullName evidence="10">Sodium:solute symporter</fullName>
    </submittedName>
</protein>
<dbReference type="InterPro" id="IPR001734">
    <property type="entry name" value="Na/solute_symporter"/>
</dbReference>
<feature type="transmembrane region" description="Helical" evidence="9">
    <location>
        <begin position="73"/>
        <end position="91"/>
    </location>
</feature>
<feature type="transmembrane region" description="Helical" evidence="9">
    <location>
        <begin position="217"/>
        <end position="239"/>
    </location>
</feature>
<dbReference type="AlphaFoldDB" id="A0A1E7DNZ2"/>
<dbReference type="PROSITE" id="PS50283">
    <property type="entry name" value="NA_SOLUT_SYMP_3"/>
    <property type="match status" value="1"/>
</dbReference>
<dbReference type="PANTHER" id="PTHR48086:SF7">
    <property type="entry name" value="SODIUM-SOLUTE SYMPORTER-RELATED"/>
    <property type="match status" value="1"/>
</dbReference>
<organism evidence="10 11">
    <name type="scientific">Domibacillus iocasae</name>
    <dbReference type="NCBI Taxonomy" id="1714016"/>
    <lineage>
        <taxon>Bacteria</taxon>
        <taxon>Bacillati</taxon>
        <taxon>Bacillota</taxon>
        <taxon>Bacilli</taxon>
        <taxon>Bacillales</taxon>
        <taxon>Bacillaceae</taxon>
        <taxon>Domibacillus</taxon>
    </lineage>
</organism>
<feature type="transmembrane region" description="Helical" evidence="9">
    <location>
        <begin position="304"/>
        <end position="329"/>
    </location>
</feature>
<keyword evidence="3" id="KW-0813">Transport</keyword>
<comment type="caution">
    <text evidence="10">The sequence shown here is derived from an EMBL/GenBank/DDBJ whole genome shotgun (WGS) entry which is preliminary data.</text>
</comment>
<evidence type="ECO:0000256" key="1">
    <source>
        <dbReference type="ARBA" id="ARBA00004141"/>
    </source>
</evidence>
<feature type="transmembrane region" description="Helical" evidence="9">
    <location>
        <begin position="435"/>
        <end position="453"/>
    </location>
</feature>
<dbReference type="InterPro" id="IPR050277">
    <property type="entry name" value="Sodium:Solute_Symporter"/>
</dbReference>
<dbReference type="RefSeq" id="WP_069938425.1">
    <property type="nucleotide sequence ID" value="NZ_MAMP01000021.1"/>
</dbReference>
<evidence type="ECO:0000256" key="2">
    <source>
        <dbReference type="ARBA" id="ARBA00006434"/>
    </source>
</evidence>
<dbReference type="InterPro" id="IPR018212">
    <property type="entry name" value="Na/solute_symporter_CS"/>
</dbReference>
<reference evidence="10 11" key="1">
    <citation type="submission" date="2016-06" db="EMBL/GenBank/DDBJ databases">
        <title>Domibacillus iocasae genome sequencing.</title>
        <authorList>
            <person name="Verma A."/>
            <person name="Pal Y."/>
            <person name="Ojha A.K."/>
            <person name="Krishnamurthi S."/>
        </authorList>
    </citation>
    <scope>NUCLEOTIDE SEQUENCE [LARGE SCALE GENOMIC DNA]</scope>
    <source>
        <strain evidence="10 11">DSM 29979</strain>
    </source>
</reference>
<feature type="transmembrane region" description="Helical" evidence="9">
    <location>
        <begin position="350"/>
        <end position="373"/>
    </location>
</feature>
<dbReference type="Proteomes" id="UP000095658">
    <property type="component" value="Unassembled WGS sequence"/>
</dbReference>
<feature type="transmembrane region" description="Helical" evidence="9">
    <location>
        <begin position="178"/>
        <end position="197"/>
    </location>
</feature>
<dbReference type="GO" id="GO:0022857">
    <property type="term" value="F:transmembrane transporter activity"/>
    <property type="evidence" value="ECO:0007669"/>
    <property type="project" value="InterPro"/>
</dbReference>
<evidence type="ECO:0000256" key="6">
    <source>
        <dbReference type="ARBA" id="ARBA00022989"/>
    </source>
</evidence>
<evidence type="ECO:0000256" key="3">
    <source>
        <dbReference type="ARBA" id="ARBA00022448"/>
    </source>
</evidence>
<keyword evidence="4" id="KW-1003">Cell membrane</keyword>
<feature type="transmembrane region" description="Helical" evidence="9">
    <location>
        <begin position="379"/>
        <end position="401"/>
    </location>
</feature>
<dbReference type="GO" id="GO:0005886">
    <property type="term" value="C:plasma membrane"/>
    <property type="evidence" value="ECO:0007669"/>
    <property type="project" value="TreeGrafter"/>
</dbReference>
<dbReference type="EMBL" id="MAMP01000021">
    <property type="protein sequence ID" value="OES44802.1"/>
    <property type="molecule type" value="Genomic_DNA"/>
</dbReference>
<keyword evidence="7 9" id="KW-0472">Membrane</keyword>
<feature type="transmembrane region" description="Helical" evidence="9">
    <location>
        <begin position="260"/>
        <end position="284"/>
    </location>
</feature>
<evidence type="ECO:0000256" key="9">
    <source>
        <dbReference type="SAM" id="Phobius"/>
    </source>
</evidence>
<name>A0A1E7DNZ2_9BACI</name>
<dbReference type="PANTHER" id="PTHR48086">
    <property type="entry name" value="SODIUM/PROLINE SYMPORTER-RELATED"/>
    <property type="match status" value="1"/>
</dbReference>
<feature type="transmembrane region" description="Helical" evidence="9">
    <location>
        <begin position="141"/>
        <end position="166"/>
    </location>
</feature>
<evidence type="ECO:0000256" key="7">
    <source>
        <dbReference type="ARBA" id="ARBA00023136"/>
    </source>
</evidence>